<dbReference type="PANTHER" id="PTHR12725">
    <property type="entry name" value="HALOACID DEHALOGENASE-LIKE HYDROLASE"/>
    <property type="match status" value="1"/>
</dbReference>
<dbReference type="SFLD" id="SFLDG01132">
    <property type="entry name" value="C1.5.3:_5'-Nucleotidase_Like"/>
    <property type="match status" value="1"/>
</dbReference>
<dbReference type="NCBIfam" id="TIGR01509">
    <property type="entry name" value="HAD-SF-IA-v3"/>
    <property type="match status" value="1"/>
</dbReference>
<dbReference type="InterPro" id="IPR036412">
    <property type="entry name" value="HAD-like_sf"/>
</dbReference>
<dbReference type="InterPro" id="IPR023214">
    <property type="entry name" value="HAD_sf"/>
</dbReference>
<sequence length="245" mass="27863">MSSTAPDTPSAARRFDHVDTWVFDLDNTLYPHHLNLWQQVDVRIRDYIANFLAITHDEAFRVQKDYYKRFGTSMRGLMAEHGMEPDDFLDYVHRIDHSPLLPNPALGAAIERLPGRKLILTNGTKTHADAVLARLQIDHCFEDVFDIVAGELSPKPFPDVYDKFLARHGVDPAKAALFEDLARNLEVPHRLGMVTVLVVPEKTREVFREGWELEGHDAPHVDHVTDDITGFLERLPVDRPAQGCP</sequence>
<dbReference type="SFLD" id="SFLDG01129">
    <property type="entry name" value="C1.5:_HAD__Beta-PGM__Phosphata"/>
    <property type="match status" value="1"/>
</dbReference>
<dbReference type="SFLD" id="SFLDS00003">
    <property type="entry name" value="Haloacid_Dehalogenase"/>
    <property type="match status" value="1"/>
</dbReference>
<comment type="caution">
    <text evidence="1">The sequence shown here is derived from an EMBL/GenBank/DDBJ whole genome shotgun (WGS) entry which is preliminary data.</text>
</comment>
<dbReference type="OrthoDB" id="9803141at2"/>
<organism evidence="1 2">
    <name type="scientific">Rhodoplanes roseus</name>
    <dbReference type="NCBI Taxonomy" id="29409"/>
    <lineage>
        <taxon>Bacteria</taxon>
        <taxon>Pseudomonadati</taxon>
        <taxon>Pseudomonadota</taxon>
        <taxon>Alphaproteobacteria</taxon>
        <taxon>Hyphomicrobiales</taxon>
        <taxon>Nitrobacteraceae</taxon>
        <taxon>Rhodoplanes</taxon>
    </lineage>
</organism>
<gene>
    <name evidence="1" type="ORF">CH341_07080</name>
</gene>
<accession>A0A327L2X3</accession>
<dbReference type="AlphaFoldDB" id="A0A327L2X3"/>
<reference evidence="1 2" key="1">
    <citation type="submission" date="2017-07" db="EMBL/GenBank/DDBJ databases">
        <title>Draft Genome Sequences of Select Purple Nonsulfur Bacteria.</title>
        <authorList>
            <person name="Lasarre B."/>
            <person name="Mckinlay J.B."/>
        </authorList>
    </citation>
    <scope>NUCLEOTIDE SEQUENCE [LARGE SCALE GENOMIC DNA]</scope>
    <source>
        <strain evidence="1 2">DSM 5909</strain>
    </source>
</reference>
<dbReference type="Pfam" id="PF00702">
    <property type="entry name" value="Hydrolase"/>
    <property type="match status" value="1"/>
</dbReference>
<dbReference type="Gene3D" id="1.10.150.450">
    <property type="match status" value="1"/>
</dbReference>
<dbReference type="SUPFAM" id="SSF56784">
    <property type="entry name" value="HAD-like"/>
    <property type="match status" value="1"/>
</dbReference>
<dbReference type="EMBL" id="NPEX01000032">
    <property type="protein sequence ID" value="RAI44841.1"/>
    <property type="molecule type" value="Genomic_DNA"/>
</dbReference>
<dbReference type="NCBIfam" id="TIGR01993">
    <property type="entry name" value="Pyr-5-nucltdase"/>
    <property type="match status" value="1"/>
</dbReference>
<name>A0A327L2X3_9BRAD</name>
<evidence type="ECO:0000313" key="2">
    <source>
        <dbReference type="Proteomes" id="UP000249130"/>
    </source>
</evidence>
<dbReference type="CDD" id="cd02604">
    <property type="entry name" value="HAD_5NT"/>
    <property type="match status" value="1"/>
</dbReference>
<dbReference type="InterPro" id="IPR006439">
    <property type="entry name" value="HAD-SF_hydro_IA"/>
</dbReference>
<dbReference type="RefSeq" id="WP_111418334.1">
    <property type="nucleotide sequence ID" value="NZ_NPEX01000032.1"/>
</dbReference>
<dbReference type="InterPro" id="IPR010237">
    <property type="entry name" value="Pyr-5-nucltdase"/>
</dbReference>
<evidence type="ECO:0000313" key="1">
    <source>
        <dbReference type="EMBL" id="RAI44841.1"/>
    </source>
</evidence>
<dbReference type="PANTHER" id="PTHR12725:SF117">
    <property type="entry name" value="HALOACID DEHALOGENASE-LIKE HYDROLASE"/>
    <property type="match status" value="1"/>
</dbReference>
<keyword evidence="2" id="KW-1185">Reference proteome</keyword>
<dbReference type="Proteomes" id="UP000249130">
    <property type="component" value="Unassembled WGS sequence"/>
</dbReference>
<proteinExistence type="predicted"/>
<dbReference type="Gene3D" id="3.40.50.1000">
    <property type="entry name" value="HAD superfamily/HAD-like"/>
    <property type="match status" value="1"/>
</dbReference>
<protein>
    <submittedName>
        <fullName evidence="1">Pyrimidine 5'-nucleotidase</fullName>
    </submittedName>
</protein>